<dbReference type="AlphaFoldDB" id="A0AAI9ZEC1"/>
<feature type="transmembrane region" description="Helical" evidence="1">
    <location>
        <begin position="39"/>
        <end position="58"/>
    </location>
</feature>
<keyword evidence="3" id="KW-1185">Reference proteome</keyword>
<name>A0AAI9ZEC1_9PEZI</name>
<keyword evidence="1" id="KW-1133">Transmembrane helix</keyword>
<proteinExistence type="predicted"/>
<dbReference type="RefSeq" id="XP_060438968.1">
    <property type="nucleotide sequence ID" value="XM_060581840.1"/>
</dbReference>
<comment type="caution">
    <text evidence="2">The sequence shown here is derived from an EMBL/GenBank/DDBJ whole genome shotgun (WGS) entry which is preliminary data.</text>
</comment>
<dbReference type="Proteomes" id="UP001243989">
    <property type="component" value="Unassembled WGS sequence"/>
</dbReference>
<reference evidence="2" key="1">
    <citation type="submission" date="2021-06" db="EMBL/GenBank/DDBJ databases">
        <title>Comparative genomics, transcriptomics and evolutionary studies reveal genomic signatures of adaptation to plant cell wall in hemibiotrophic fungi.</title>
        <authorList>
            <consortium name="DOE Joint Genome Institute"/>
            <person name="Baroncelli R."/>
            <person name="Diaz J.F."/>
            <person name="Benocci T."/>
            <person name="Peng M."/>
            <person name="Battaglia E."/>
            <person name="Haridas S."/>
            <person name="Andreopoulos W."/>
            <person name="Labutti K."/>
            <person name="Pangilinan J."/>
            <person name="Floch G.L."/>
            <person name="Makela M.R."/>
            <person name="Henrissat B."/>
            <person name="Grigoriev I.V."/>
            <person name="Crouch J.A."/>
            <person name="De Vries R.P."/>
            <person name="Sukno S.A."/>
            <person name="Thon M.R."/>
        </authorList>
    </citation>
    <scope>NUCLEOTIDE SEQUENCE</scope>
    <source>
        <strain evidence="2">CBS 102054</strain>
    </source>
</reference>
<dbReference type="EMBL" id="JAHMHQ010000032">
    <property type="protein sequence ID" value="KAK1622973.1"/>
    <property type="molecule type" value="Genomic_DNA"/>
</dbReference>
<protein>
    <submittedName>
        <fullName evidence="2">Uncharacterized protein</fullName>
    </submittedName>
</protein>
<dbReference type="GeneID" id="85466702"/>
<organism evidence="2 3">
    <name type="scientific">Colletotrichum phormii</name>
    <dbReference type="NCBI Taxonomy" id="359342"/>
    <lineage>
        <taxon>Eukaryota</taxon>
        <taxon>Fungi</taxon>
        <taxon>Dikarya</taxon>
        <taxon>Ascomycota</taxon>
        <taxon>Pezizomycotina</taxon>
        <taxon>Sordariomycetes</taxon>
        <taxon>Hypocreomycetidae</taxon>
        <taxon>Glomerellales</taxon>
        <taxon>Glomerellaceae</taxon>
        <taxon>Colletotrichum</taxon>
        <taxon>Colletotrichum acutatum species complex</taxon>
    </lineage>
</organism>
<sequence>MDEAPLVSFAFVPSLFCPIFFLLEAIHKVAYDLSIIDPFRFPPVLLALSIYCVRYIYFRYSNIDLFFNTTRGMVAHISPAGNDTLHKRLPDRRLRQRRHLTWSTSRPACQHSQTFFIYESGCLLITPRCTTIAKRLSFSCTQATLQTRPVQNIWMLSHSRIPHLDDVAAIGACQNLNHPAINQIHLDLFPPQPARCDAPRNLQRFLSCLETSRS</sequence>
<accession>A0AAI9ZEC1</accession>
<evidence type="ECO:0000313" key="3">
    <source>
        <dbReference type="Proteomes" id="UP001243989"/>
    </source>
</evidence>
<feature type="transmembrane region" description="Helical" evidence="1">
    <location>
        <begin position="6"/>
        <end position="27"/>
    </location>
</feature>
<keyword evidence="1" id="KW-0812">Transmembrane</keyword>
<gene>
    <name evidence="2" type="ORF">BDP81DRAFT_141492</name>
</gene>
<evidence type="ECO:0000256" key="1">
    <source>
        <dbReference type="SAM" id="Phobius"/>
    </source>
</evidence>
<keyword evidence="1" id="KW-0472">Membrane</keyword>
<evidence type="ECO:0000313" key="2">
    <source>
        <dbReference type="EMBL" id="KAK1622973.1"/>
    </source>
</evidence>